<proteinExistence type="predicted"/>
<dbReference type="InterPro" id="IPR036047">
    <property type="entry name" value="F-box-like_dom_sf"/>
</dbReference>
<dbReference type="AlphaFoldDB" id="A0A2S2QDR8"/>
<protein>
    <submittedName>
        <fullName evidence="4">Uncharacterized protein LOC112680681</fullName>
    </submittedName>
</protein>
<dbReference type="EMBL" id="GGMS01006640">
    <property type="protein sequence ID" value="MBY75843.1"/>
    <property type="molecule type" value="Transcribed_RNA"/>
</dbReference>
<reference evidence="4" key="2">
    <citation type="submission" date="2025-04" db="UniProtKB">
        <authorList>
            <consortium name="RefSeq"/>
        </authorList>
    </citation>
    <scope>IDENTIFICATION</scope>
</reference>
<accession>A0A2S2QDR8</accession>
<sequence length="249" mass="28483">MTVYLENNSLALDFSSLLSNTLISSGLEKLFGIAFVFTVETGFIPISLTKHFDSINSNIQLAKMINSLPLNSFWNQNNNIFTSQLVMSNQLCHLTGVPNGDSLIITLSHSNVSKCFLLENNNCNSEISIFSNLSIQFKNVVSFPIKCAILENTVGQYPCLYGIPEELIIIIITKLDPSDLYVLMRCCKKMYNLVVNNNSLWKKLVNEELKKVTNIQRNQIEHTITDWRNYYFELKRERSGRKKITIIRL</sequence>
<keyword evidence="3" id="KW-1185">Reference proteome</keyword>
<dbReference type="SUPFAM" id="SSF81383">
    <property type="entry name" value="F-box domain"/>
    <property type="match status" value="1"/>
</dbReference>
<evidence type="ECO:0000259" key="1">
    <source>
        <dbReference type="PROSITE" id="PS50181"/>
    </source>
</evidence>
<dbReference type="Gene3D" id="3.40.1000.30">
    <property type="match status" value="1"/>
</dbReference>
<dbReference type="OrthoDB" id="101791at2759"/>
<dbReference type="Gene3D" id="6.10.250.3180">
    <property type="match status" value="1"/>
</dbReference>
<dbReference type="SMART" id="SM00256">
    <property type="entry name" value="FBOX"/>
    <property type="match status" value="1"/>
</dbReference>
<evidence type="ECO:0000313" key="2">
    <source>
        <dbReference type="EMBL" id="MBY75843.1"/>
    </source>
</evidence>
<evidence type="ECO:0000313" key="4">
    <source>
        <dbReference type="RefSeq" id="XP_025406650.1"/>
    </source>
</evidence>
<dbReference type="PROSITE" id="PS50181">
    <property type="entry name" value="FBOX"/>
    <property type="match status" value="1"/>
</dbReference>
<evidence type="ECO:0000313" key="3">
    <source>
        <dbReference type="Proteomes" id="UP000694846"/>
    </source>
</evidence>
<feature type="domain" description="F-box" evidence="1">
    <location>
        <begin position="157"/>
        <end position="204"/>
    </location>
</feature>
<dbReference type="Proteomes" id="UP000694846">
    <property type="component" value="Unplaced"/>
</dbReference>
<dbReference type="GeneID" id="112680681"/>
<dbReference type="InterPro" id="IPR001810">
    <property type="entry name" value="F-box_dom"/>
</dbReference>
<dbReference type="RefSeq" id="XP_025406650.1">
    <property type="nucleotide sequence ID" value="XM_025550865.1"/>
</dbReference>
<reference evidence="2" key="1">
    <citation type="submission" date="2018-04" db="EMBL/GenBank/DDBJ databases">
        <title>Transcriptome assembly of Sipha flava.</title>
        <authorList>
            <person name="Scully E.D."/>
            <person name="Geib S.M."/>
            <person name="Palmer N.A."/>
            <person name="Koch K."/>
            <person name="Bradshaw J."/>
            <person name="Heng-Moss T."/>
            <person name="Sarath G."/>
        </authorList>
    </citation>
    <scope>NUCLEOTIDE SEQUENCE</scope>
</reference>
<organism evidence="2">
    <name type="scientific">Sipha flava</name>
    <name type="common">yellow sugarcane aphid</name>
    <dbReference type="NCBI Taxonomy" id="143950"/>
    <lineage>
        <taxon>Eukaryota</taxon>
        <taxon>Metazoa</taxon>
        <taxon>Ecdysozoa</taxon>
        <taxon>Arthropoda</taxon>
        <taxon>Hexapoda</taxon>
        <taxon>Insecta</taxon>
        <taxon>Pterygota</taxon>
        <taxon>Neoptera</taxon>
        <taxon>Paraneoptera</taxon>
        <taxon>Hemiptera</taxon>
        <taxon>Sternorrhyncha</taxon>
        <taxon>Aphidomorpha</taxon>
        <taxon>Aphidoidea</taxon>
        <taxon>Aphididae</taxon>
        <taxon>Sipha</taxon>
    </lineage>
</organism>
<dbReference type="Pfam" id="PF12937">
    <property type="entry name" value="F-box-like"/>
    <property type="match status" value="1"/>
</dbReference>
<name>A0A2S2QDR8_9HEMI</name>
<gene>
    <name evidence="4" type="primary">LOC112680681</name>
    <name evidence="2" type="ORF">g.105553</name>
</gene>